<feature type="domain" description="Chromo" evidence="4">
    <location>
        <begin position="11"/>
        <end position="83"/>
    </location>
</feature>
<dbReference type="PROSITE" id="PS50013">
    <property type="entry name" value="CHROMO_2"/>
    <property type="match status" value="1"/>
</dbReference>
<dbReference type="GO" id="GO:0005634">
    <property type="term" value="C:nucleus"/>
    <property type="evidence" value="ECO:0007669"/>
    <property type="project" value="UniProtKB-SubCell"/>
</dbReference>
<dbReference type="EMBL" id="KZ345986">
    <property type="protein sequence ID" value="PIO71314.1"/>
    <property type="molecule type" value="Genomic_DNA"/>
</dbReference>
<reference evidence="5 6" key="1">
    <citation type="submission" date="2015-09" db="EMBL/GenBank/DDBJ databases">
        <title>Draft genome of the parasitic nematode Teladorsagia circumcincta isolate WARC Sus (inbred).</title>
        <authorList>
            <person name="Mitreva M."/>
        </authorList>
    </citation>
    <scope>NUCLEOTIDE SEQUENCE [LARGE SCALE GENOMIC DNA]</scope>
    <source>
        <strain evidence="5 6">S</strain>
    </source>
</reference>
<keyword evidence="2" id="KW-0539">Nucleus</keyword>
<evidence type="ECO:0000313" key="5">
    <source>
        <dbReference type="EMBL" id="PIO71314.1"/>
    </source>
</evidence>
<name>A0A2G9UM35_TELCI</name>
<dbReference type="SMART" id="SM00298">
    <property type="entry name" value="CHROMO"/>
    <property type="match status" value="1"/>
</dbReference>
<evidence type="ECO:0000259" key="4">
    <source>
        <dbReference type="PROSITE" id="PS50013"/>
    </source>
</evidence>
<evidence type="ECO:0000256" key="2">
    <source>
        <dbReference type="ARBA" id="ARBA00023242"/>
    </source>
</evidence>
<sequence length="245" mass="28338">MEEAEKEEEEYLVESIVTHLEYVDAFELRGYIVFNPQTGNGTTHSKYVYLVKWFGYPDSDNTWEPEENLVDCTEVLTIYKQKHGLPLYHETFKRQFNWREPTTSLTLEEVNRLAFKNRDPITSASQLVRDPPTKQKRKAKEALPDFVVDSDDDAEYVPNKKPKVCASVSSEPFRQRRASVDGPPKKVNKKPRSASNPTKSDLVKATNKGRKKNDTESHIDVIRYVFEGGSRRSRSPVKRLLNSRR</sequence>
<dbReference type="InterPro" id="IPR000953">
    <property type="entry name" value="Chromo/chromo_shadow_dom"/>
</dbReference>
<dbReference type="InterPro" id="IPR023779">
    <property type="entry name" value="Chromodomain_CS"/>
</dbReference>
<dbReference type="PANTHER" id="PTHR22812">
    <property type="entry name" value="CHROMOBOX PROTEIN"/>
    <property type="match status" value="1"/>
</dbReference>
<dbReference type="Proteomes" id="UP000230423">
    <property type="component" value="Unassembled WGS sequence"/>
</dbReference>
<dbReference type="AlphaFoldDB" id="A0A2G9UM35"/>
<evidence type="ECO:0000256" key="3">
    <source>
        <dbReference type="SAM" id="MobiDB-lite"/>
    </source>
</evidence>
<dbReference type="CDD" id="cd00024">
    <property type="entry name" value="CD_CSD"/>
    <property type="match status" value="1"/>
</dbReference>
<comment type="subcellular location">
    <subcellularLocation>
        <location evidence="1">Nucleus</location>
    </subcellularLocation>
</comment>
<organism evidence="5 6">
    <name type="scientific">Teladorsagia circumcincta</name>
    <name type="common">Brown stomach worm</name>
    <name type="synonym">Ostertagia circumcincta</name>
    <dbReference type="NCBI Taxonomy" id="45464"/>
    <lineage>
        <taxon>Eukaryota</taxon>
        <taxon>Metazoa</taxon>
        <taxon>Ecdysozoa</taxon>
        <taxon>Nematoda</taxon>
        <taxon>Chromadorea</taxon>
        <taxon>Rhabditida</taxon>
        <taxon>Rhabditina</taxon>
        <taxon>Rhabditomorpha</taxon>
        <taxon>Strongyloidea</taxon>
        <taxon>Trichostrongylidae</taxon>
        <taxon>Teladorsagia</taxon>
    </lineage>
</organism>
<protein>
    <submittedName>
        <fullName evidence="5">Chromo' (CHRromatin Organization MOdifier) domain protein</fullName>
    </submittedName>
</protein>
<keyword evidence="6" id="KW-1185">Reference proteome</keyword>
<feature type="region of interest" description="Disordered" evidence="3">
    <location>
        <begin position="122"/>
        <end position="141"/>
    </location>
</feature>
<feature type="region of interest" description="Disordered" evidence="3">
    <location>
        <begin position="166"/>
        <end position="216"/>
    </location>
</feature>
<dbReference type="OrthoDB" id="5803513at2759"/>
<evidence type="ECO:0000313" key="6">
    <source>
        <dbReference type="Proteomes" id="UP000230423"/>
    </source>
</evidence>
<dbReference type="PROSITE" id="PS00598">
    <property type="entry name" value="CHROMO_1"/>
    <property type="match status" value="1"/>
</dbReference>
<dbReference type="Pfam" id="PF00385">
    <property type="entry name" value="Chromo"/>
    <property type="match status" value="1"/>
</dbReference>
<dbReference type="Gene3D" id="2.40.50.40">
    <property type="match status" value="1"/>
</dbReference>
<dbReference type="InterPro" id="IPR051219">
    <property type="entry name" value="Heterochromatin_chromo-domain"/>
</dbReference>
<dbReference type="SUPFAM" id="SSF54160">
    <property type="entry name" value="Chromo domain-like"/>
    <property type="match status" value="1"/>
</dbReference>
<dbReference type="InterPro" id="IPR016197">
    <property type="entry name" value="Chromo-like_dom_sf"/>
</dbReference>
<evidence type="ECO:0000256" key="1">
    <source>
        <dbReference type="ARBA" id="ARBA00004123"/>
    </source>
</evidence>
<dbReference type="InterPro" id="IPR023780">
    <property type="entry name" value="Chromo_domain"/>
</dbReference>
<proteinExistence type="predicted"/>
<gene>
    <name evidence="5" type="ORF">TELCIR_06786</name>
</gene>
<accession>A0A2G9UM35</accession>